<reference evidence="4" key="1">
    <citation type="journal article" date="2019" name="Int. J. Syst. Evol. Microbiol.">
        <title>The Global Catalogue of Microorganisms (GCM) 10K type strain sequencing project: providing services to taxonomists for standard genome sequencing and annotation.</title>
        <authorList>
            <consortium name="The Broad Institute Genomics Platform"/>
            <consortium name="The Broad Institute Genome Sequencing Center for Infectious Disease"/>
            <person name="Wu L."/>
            <person name="Ma J."/>
        </authorList>
    </citation>
    <scope>NUCLEOTIDE SEQUENCE [LARGE SCALE GENOMIC DNA]</scope>
    <source>
        <strain evidence="4">CCUG 56401</strain>
    </source>
</reference>
<evidence type="ECO:0000259" key="2">
    <source>
        <dbReference type="Pfam" id="PF14016"/>
    </source>
</evidence>
<dbReference type="InterPro" id="IPR006311">
    <property type="entry name" value="TAT_signal"/>
</dbReference>
<name>A0ABW3FN87_9PSEU</name>
<accession>A0ABW3FN87</accession>
<keyword evidence="1" id="KW-0732">Signal</keyword>
<dbReference type="InterPro" id="IPR025326">
    <property type="entry name" value="DUF4232"/>
</dbReference>
<feature type="domain" description="DUF4232" evidence="2">
    <location>
        <begin position="51"/>
        <end position="181"/>
    </location>
</feature>
<dbReference type="PROSITE" id="PS51318">
    <property type="entry name" value="TAT"/>
    <property type="match status" value="1"/>
</dbReference>
<gene>
    <name evidence="3" type="ORF">ACFQ16_05110</name>
</gene>
<feature type="chain" id="PRO_5047029959" evidence="1">
    <location>
        <begin position="40"/>
        <end position="184"/>
    </location>
</feature>
<evidence type="ECO:0000313" key="3">
    <source>
        <dbReference type="EMBL" id="MFD0919117.1"/>
    </source>
</evidence>
<keyword evidence="4" id="KW-1185">Reference proteome</keyword>
<dbReference type="EMBL" id="JBHTIW010000002">
    <property type="protein sequence ID" value="MFD0919117.1"/>
    <property type="molecule type" value="Genomic_DNA"/>
</dbReference>
<protein>
    <submittedName>
        <fullName evidence="3">DUF4232 domain-containing protein</fullName>
    </submittedName>
</protein>
<evidence type="ECO:0000256" key="1">
    <source>
        <dbReference type="SAM" id="SignalP"/>
    </source>
</evidence>
<sequence length="184" mass="19224">MHADREMDEMSKRRNLRKTGVLAGVAALAGLAFAGVAQAMPGDHPDYDQYCKADQLDVTITQLDHAMGKTGADVVFTAKPGQSCLLTGAPGLTFKDSAGKPLDIAARTAPTQDQPVRVDQGHQASAAFSYRTVDMNTGQPLTGPTPATVEVALPGPTNAYTVDVPWASHTQVPGPVDVTAVAAR</sequence>
<evidence type="ECO:0000313" key="4">
    <source>
        <dbReference type="Proteomes" id="UP001597018"/>
    </source>
</evidence>
<feature type="signal peptide" evidence="1">
    <location>
        <begin position="1"/>
        <end position="39"/>
    </location>
</feature>
<dbReference type="Proteomes" id="UP001597018">
    <property type="component" value="Unassembled WGS sequence"/>
</dbReference>
<dbReference type="Pfam" id="PF14016">
    <property type="entry name" value="DUF4232"/>
    <property type="match status" value="1"/>
</dbReference>
<proteinExistence type="predicted"/>
<dbReference type="RefSeq" id="WP_263250939.1">
    <property type="nucleotide sequence ID" value="NZ_BAABLT010000033.1"/>
</dbReference>
<comment type="caution">
    <text evidence="3">The sequence shown here is derived from an EMBL/GenBank/DDBJ whole genome shotgun (WGS) entry which is preliminary data.</text>
</comment>
<organism evidence="3 4">
    <name type="scientific">Saccharopolyspora rosea</name>
    <dbReference type="NCBI Taxonomy" id="524884"/>
    <lineage>
        <taxon>Bacteria</taxon>
        <taxon>Bacillati</taxon>
        <taxon>Actinomycetota</taxon>
        <taxon>Actinomycetes</taxon>
        <taxon>Pseudonocardiales</taxon>
        <taxon>Pseudonocardiaceae</taxon>
        <taxon>Saccharopolyspora</taxon>
    </lineage>
</organism>